<dbReference type="InterPro" id="IPR052924">
    <property type="entry name" value="OsmC/Ohr_hydroprdx_reductase"/>
</dbReference>
<sequence>MTVSRRSVSARWTGGLRAEVDAGGFTVVADEPASVGGSDTGPQPTELLLASIASCFTIALAYTARKRGVPLDGLEVDVTGHYDGPSFDAFRIEVRATTPDPEELARLAEVAERVCYVTRTLTRSPELEFVIG</sequence>
<dbReference type="InterPro" id="IPR036102">
    <property type="entry name" value="OsmC/Ohrsf"/>
</dbReference>
<dbReference type="Proteomes" id="UP000184363">
    <property type="component" value="Unassembled WGS sequence"/>
</dbReference>
<proteinExistence type="predicted"/>
<reference evidence="1 2" key="1">
    <citation type="submission" date="2016-11" db="EMBL/GenBank/DDBJ databases">
        <authorList>
            <person name="Jaros S."/>
            <person name="Januszkiewicz K."/>
            <person name="Wedrychowicz H."/>
        </authorList>
    </citation>
    <scope>NUCLEOTIDE SEQUENCE [LARGE SCALE GENOMIC DNA]</scope>
    <source>
        <strain evidence="1 2">DSM 43832</strain>
    </source>
</reference>
<evidence type="ECO:0000313" key="1">
    <source>
        <dbReference type="EMBL" id="SHL03846.1"/>
    </source>
</evidence>
<dbReference type="STRING" id="1848.SAMN05443637_116177"/>
<dbReference type="RefSeq" id="WP_073458801.1">
    <property type="nucleotide sequence ID" value="NZ_CALGVN010000027.1"/>
</dbReference>
<dbReference type="Pfam" id="PF02566">
    <property type="entry name" value="OsmC"/>
    <property type="match status" value="1"/>
</dbReference>
<dbReference type="OrthoDB" id="9789573at2"/>
<dbReference type="InterPro" id="IPR015946">
    <property type="entry name" value="KH_dom-like_a/b"/>
</dbReference>
<dbReference type="PANTHER" id="PTHR35368:SF1">
    <property type="entry name" value="HYDROPEROXIDE REDUCTASE"/>
    <property type="match status" value="1"/>
</dbReference>
<dbReference type="PANTHER" id="PTHR35368">
    <property type="entry name" value="HYDROPEROXIDE REDUCTASE"/>
    <property type="match status" value="1"/>
</dbReference>
<evidence type="ECO:0000313" key="2">
    <source>
        <dbReference type="Proteomes" id="UP000184363"/>
    </source>
</evidence>
<keyword evidence="2" id="KW-1185">Reference proteome</keyword>
<dbReference type="InterPro" id="IPR003718">
    <property type="entry name" value="OsmC/Ohr_fam"/>
</dbReference>
<gene>
    <name evidence="1" type="ORF">SAMN05443637_116177</name>
</gene>
<accession>A0A1M6XD03</accession>
<dbReference type="SUPFAM" id="SSF82784">
    <property type="entry name" value="OsmC-like"/>
    <property type="match status" value="1"/>
</dbReference>
<dbReference type="AlphaFoldDB" id="A0A1M6XD03"/>
<dbReference type="EMBL" id="FRAP01000016">
    <property type="protein sequence ID" value="SHL03846.1"/>
    <property type="molecule type" value="Genomic_DNA"/>
</dbReference>
<organism evidence="1 2">
    <name type="scientific">Pseudonocardia thermophila</name>
    <dbReference type="NCBI Taxonomy" id="1848"/>
    <lineage>
        <taxon>Bacteria</taxon>
        <taxon>Bacillati</taxon>
        <taxon>Actinomycetota</taxon>
        <taxon>Actinomycetes</taxon>
        <taxon>Pseudonocardiales</taxon>
        <taxon>Pseudonocardiaceae</taxon>
        <taxon>Pseudonocardia</taxon>
    </lineage>
</organism>
<protein>
    <submittedName>
        <fullName evidence="1">Uncharacterized OsmC-related protein</fullName>
    </submittedName>
</protein>
<name>A0A1M6XD03_PSETH</name>
<dbReference type="Gene3D" id="3.30.300.20">
    <property type="match status" value="1"/>
</dbReference>